<feature type="compositionally biased region" description="Basic and acidic residues" evidence="1">
    <location>
        <begin position="1"/>
        <end position="24"/>
    </location>
</feature>
<organism evidence="2 3">
    <name type="scientific">Winogradskya humida</name>
    <dbReference type="NCBI Taxonomy" id="113566"/>
    <lineage>
        <taxon>Bacteria</taxon>
        <taxon>Bacillati</taxon>
        <taxon>Actinomycetota</taxon>
        <taxon>Actinomycetes</taxon>
        <taxon>Micromonosporales</taxon>
        <taxon>Micromonosporaceae</taxon>
        <taxon>Winogradskya</taxon>
    </lineage>
</organism>
<feature type="compositionally biased region" description="Basic and acidic residues" evidence="1">
    <location>
        <begin position="45"/>
        <end position="56"/>
    </location>
</feature>
<proteinExistence type="predicted"/>
<name>A0ABQ3ZHC9_9ACTN</name>
<sequence length="196" mass="20870">MSDEHGWPDFADHHGDHIPHHEDLPDTPWEEADHTPAWEDPAAGHLDHGDHFGADDQVDDHHAVVEDVHEPVHDDSPADDLAEHHPVADITDGHVLGPIGADPDATAEHLDDPITAFPPLVDVGPLPEPVDGFPWIDTGSLGVVDPVTTPVTPVTATELAAYAAEDLPPGADPWATLAGSEDPATSALARWWSENG</sequence>
<dbReference type="EMBL" id="BOMN01000013">
    <property type="protein sequence ID" value="GIE17953.1"/>
    <property type="molecule type" value="Genomic_DNA"/>
</dbReference>
<keyword evidence="3" id="KW-1185">Reference proteome</keyword>
<feature type="region of interest" description="Disordered" evidence="1">
    <location>
        <begin position="91"/>
        <end position="110"/>
    </location>
</feature>
<dbReference type="RefSeq" id="WP_203835226.1">
    <property type="nucleotide sequence ID" value="NZ_BAAATV010000004.1"/>
</dbReference>
<feature type="region of interest" description="Disordered" evidence="1">
    <location>
        <begin position="1"/>
        <end position="56"/>
    </location>
</feature>
<accession>A0ABQ3ZHC9</accession>
<dbReference type="Proteomes" id="UP000603200">
    <property type="component" value="Unassembled WGS sequence"/>
</dbReference>
<evidence type="ECO:0000313" key="3">
    <source>
        <dbReference type="Proteomes" id="UP000603200"/>
    </source>
</evidence>
<reference evidence="2 3" key="1">
    <citation type="submission" date="2021-01" db="EMBL/GenBank/DDBJ databases">
        <title>Whole genome shotgun sequence of Actinoplanes humidus NBRC 14915.</title>
        <authorList>
            <person name="Komaki H."/>
            <person name="Tamura T."/>
        </authorList>
    </citation>
    <scope>NUCLEOTIDE SEQUENCE [LARGE SCALE GENOMIC DNA]</scope>
    <source>
        <strain evidence="2 3">NBRC 14915</strain>
    </source>
</reference>
<evidence type="ECO:0000256" key="1">
    <source>
        <dbReference type="SAM" id="MobiDB-lite"/>
    </source>
</evidence>
<evidence type="ECO:0000313" key="2">
    <source>
        <dbReference type="EMBL" id="GIE17953.1"/>
    </source>
</evidence>
<protein>
    <submittedName>
        <fullName evidence="2">Uncharacterized protein</fullName>
    </submittedName>
</protein>
<comment type="caution">
    <text evidence="2">The sequence shown here is derived from an EMBL/GenBank/DDBJ whole genome shotgun (WGS) entry which is preliminary data.</text>
</comment>
<gene>
    <name evidence="2" type="ORF">Ahu01nite_010550</name>
</gene>